<feature type="compositionally biased region" description="Low complexity" evidence="1">
    <location>
        <begin position="163"/>
        <end position="172"/>
    </location>
</feature>
<sequence length="220" mass="24387">MCQIGHVISFIANWTIFGVYGLWTKQIFTVHLWPFWPIHHLNNPQANTNFLRLGDFSGLPELLAPQPTTGVLGPTPFAMGFRAEMAFLDHLAPLHPIGPFCLNPMRQKGPTTNPKGQVALKPQVGPPEPVLAPNSISLKNGHKDTRTPIGHFQPLASGNHQRPPAQAQQAFPSIKGKDSPSPMYSIPRVQEWCIYGIIYHYAPTFLRTPIVMVSGQNYAI</sequence>
<evidence type="ECO:0000313" key="2">
    <source>
        <dbReference type="EMBL" id="MBW0509289.1"/>
    </source>
</evidence>
<dbReference type="AlphaFoldDB" id="A0A9Q3HNE8"/>
<proteinExistence type="predicted"/>
<feature type="region of interest" description="Disordered" evidence="1">
    <location>
        <begin position="155"/>
        <end position="179"/>
    </location>
</feature>
<protein>
    <submittedName>
        <fullName evidence="2">Uncharacterized protein</fullName>
    </submittedName>
</protein>
<dbReference type="Proteomes" id="UP000765509">
    <property type="component" value="Unassembled WGS sequence"/>
</dbReference>
<gene>
    <name evidence="2" type="ORF">O181_049004</name>
</gene>
<name>A0A9Q3HNE8_9BASI</name>
<evidence type="ECO:0000313" key="3">
    <source>
        <dbReference type="Proteomes" id="UP000765509"/>
    </source>
</evidence>
<reference evidence="2" key="1">
    <citation type="submission" date="2021-03" db="EMBL/GenBank/DDBJ databases">
        <title>Draft genome sequence of rust myrtle Austropuccinia psidii MF-1, a brazilian biotype.</title>
        <authorList>
            <person name="Quecine M.C."/>
            <person name="Pachon D.M.R."/>
            <person name="Bonatelli M.L."/>
            <person name="Correr F.H."/>
            <person name="Franceschini L.M."/>
            <person name="Leite T.F."/>
            <person name="Margarido G.R.A."/>
            <person name="Almeida C.A."/>
            <person name="Ferrarezi J.A."/>
            <person name="Labate C.A."/>
        </authorList>
    </citation>
    <scope>NUCLEOTIDE SEQUENCE</scope>
    <source>
        <strain evidence="2">MF-1</strain>
    </source>
</reference>
<comment type="caution">
    <text evidence="2">The sequence shown here is derived from an EMBL/GenBank/DDBJ whole genome shotgun (WGS) entry which is preliminary data.</text>
</comment>
<dbReference type="EMBL" id="AVOT02020863">
    <property type="protein sequence ID" value="MBW0509289.1"/>
    <property type="molecule type" value="Genomic_DNA"/>
</dbReference>
<organism evidence="2 3">
    <name type="scientific">Austropuccinia psidii MF-1</name>
    <dbReference type="NCBI Taxonomy" id="1389203"/>
    <lineage>
        <taxon>Eukaryota</taxon>
        <taxon>Fungi</taxon>
        <taxon>Dikarya</taxon>
        <taxon>Basidiomycota</taxon>
        <taxon>Pucciniomycotina</taxon>
        <taxon>Pucciniomycetes</taxon>
        <taxon>Pucciniales</taxon>
        <taxon>Sphaerophragmiaceae</taxon>
        <taxon>Austropuccinia</taxon>
    </lineage>
</organism>
<evidence type="ECO:0000256" key="1">
    <source>
        <dbReference type="SAM" id="MobiDB-lite"/>
    </source>
</evidence>
<accession>A0A9Q3HNE8</accession>
<keyword evidence="3" id="KW-1185">Reference proteome</keyword>